<dbReference type="HOGENOM" id="CLU_2905167_0_0_1"/>
<dbReference type="EMBL" id="KB446556">
    <property type="protein sequence ID" value="EME85293.1"/>
    <property type="molecule type" value="Genomic_DNA"/>
</dbReference>
<dbReference type="RefSeq" id="XP_007922952.1">
    <property type="nucleotide sequence ID" value="XM_007924761.1"/>
</dbReference>
<dbReference type="KEGG" id="pfj:MYCFIDRAFT_206467"/>
<name>M3B7K0_PSEFD</name>
<reference evidence="1 2" key="1">
    <citation type="journal article" date="2012" name="PLoS Pathog.">
        <title>Diverse lifestyles and strategies of plant pathogenesis encoded in the genomes of eighteen Dothideomycetes fungi.</title>
        <authorList>
            <person name="Ohm R.A."/>
            <person name="Feau N."/>
            <person name="Henrissat B."/>
            <person name="Schoch C.L."/>
            <person name="Horwitz B.A."/>
            <person name="Barry K.W."/>
            <person name="Condon B.J."/>
            <person name="Copeland A.C."/>
            <person name="Dhillon B."/>
            <person name="Glaser F."/>
            <person name="Hesse C.N."/>
            <person name="Kosti I."/>
            <person name="LaButti K."/>
            <person name="Lindquist E.A."/>
            <person name="Lucas S."/>
            <person name="Salamov A.A."/>
            <person name="Bradshaw R.E."/>
            <person name="Ciuffetti L."/>
            <person name="Hamelin R.C."/>
            <person name="Kema G.H.J."/>
            <person name="Lawrence C."/>
            <person name="Scott J.A."/>
            <person name="Spatafora J.W."/>
            <person name="Turgeon B.G."/>
            <person name="de Wit P.J.G.M."/>
            <person name="Zhong S."/>
            <person name="Goodwin S.B."/>
            <person name="Grigoriev I.V."/>
        </authorList>
    </citation>
    <scope>NUCLEOTIDE SEQUENCE [LARGE SCALE GENOMIC DNA]</scope>
    <source>
        <strain evidence="1 2">CIRAD86</strain>
    </source>
</reference>
<sequence length="62" mass="6794">MAALAGVSGWAPDRAYGESYSCCCCCREAEARVIGDSCSDLVEPRARLRLPDDELEWELLAL</sequence>
<evidence type="ECO:0000313" key="1">
    <source>
        <dbReference type="EMBL" id="EME85293.1"/>
    </source>
</evidence>
<organism evidence="1 2">
    <name type="scientific">Pseudocercospora fijiensis (strain CIRAD86)</name>
    <name type="common">Black leaf streak disease fungus</name>
    <name type="synonym">Mycosphaerella fijiensis</name>
    <dbReference type="NCBI Taxonomy" id="383855"/>
    <lineage>
        <taxon>Eukaryota</taxon>
        <taxon>Fungi</taxon>
        <taxon>Dikarya</taxon>
        <taxon>Ascomycota</taxon>
        <taxon>Pezizomycotina</taxon>
        <taxon>Dothideomycetes</taxon>
        <taxon>Dothideomycetidae</taxon>
        <taxon>Mycosphaerellales</taxon>
        <taxon>Mycosphaerellaceae</taxon>
        <taxon>Pseudocercospora</taxon>
    </lineage>
</organism>
<accession>M3B7K0</accession>
<proteinExistence type="predicted"/>
<protein>
    <submittedName>
        <fullName evidence="1">Uncharacterized protein</fullName>
    </submittedName>
</protein>
<evidence type="ECO:0000313" key="2">
    <source>
        <dbReference type="Proteomes" id="UP000016932"/>
    </source>
</evidence>
<dbReference type="VEuPathDB" id="FungiDB:MYCFIDRAFT_206467"/>
<keyword evidence="2" id="KW-1185">Reference proteome</keyword>
<dbReference type="GeneID" id="19336482"/>
<dbReference type="Proteomes" id="UP000016932">
    <property type="component" value="Unassembled WGS sequence"/>
</dbReference>
<dbReference type="AlphaFoldDB" id="M3B7K0"/>
<gene>
    <name evidence="1" type="ORF">MYCFIDRAFT_206467</name>
</gene>